<dbReference type="GO" id="GO:0019381">
    <property type="term" value="P:atrazine catabolic process"/>
    <property type="evidence" value="ECO:0007669"/>
    <property type="project" value="UniProtKB-UniRule"/>
</dbReference>
<dbReference type="UniPathway" id="UPA00008">
    <property type="reaction ID" value="UER00502"/>
</dbReference>
<comment type="subunit">
    <text evidence="3">Homotetramer.</text>
</comment>
<protein>
    <recommendedName>
        <fullName evidence="3">Cyanuric acid amidohydrolase</fullName>
        <shortName evidence="3">CAH</shortName>
        <ecNumber evidence="3">3.5.2.15</ecNumber>
    </recommendedName>
</protein>
<dbReference type="Proteomes" id="UP000274762">
    <property type="component" value="Unassembled WGS sequence"/>
</dbReference>
<feature type="region of interest" description="RU A" evidence="3">
    <location>
        <begin position="1"/>
        <end position="91"/>
    </location>
</feature>
<comment type="domain">
    <text evidence="3">The monomer structure is formed from three repeating units (RUs) that share the same structure as one another. The monomer, the active site and substrate all possess threefold rotational symmetry, to the extent that the active site possesses three potential Ser-Lys catalytic dyads. It is possible that any or all of the three active-site serines may act as nucleophile (albeit only one can do so per catalytic cycle).</text>
</comment>
<feature type="binding site" evidence="3">
    <location>
        <position position="304"/>
    </location>
    <ligand>
        <name>substrate</name>
    </ligand>
</feature>
<dbReference type="Pfam" id="PF09663">
    <property type="entry name" value="Amido_AtzD_TrzD"/>
    <property type="match status" value="1"/>
</dbReference>
<organism evidence="4 5">
    <name type="scientific">Williamsia marianensis</name>
    <dbReference type="NCBI Taxonomy" id="85044"/>
    <lineage>
        <taxon>Bacteria</taxon>
        <taxon>Bacillati</taxon>
        <taxon>Actinomycetota</taxon>
        <taxon>Actinomycetes</taxon>
        <taxon>Mycobacteriales</taxon>
        <taxon>Nocardiaceae</taxon>
        <taxon>Williamsia</taxon>
    </lineage>
</organism>
<dbReference type="NCBIfam" id="TIGR02714">
    <property type="entry name" value="amido_AtzD_TrzD"/>
    <property type="match status" value="1"/>
</dbReference>
<dbReference type="Gene3D" id="3.30.1330.170">
    <property type="entry name" value="Cyanuric acid hydrolase/Barbiturase, RU A"/>
    <property type="match status" value="1"/>
</dbReference>
<feature type="binding site" evidence="3">
    <location>
        <begin position="216"/>
        <end position="217"/>
    </location>
    <ligand>
        <name>substrate</name>
    </ligand>
</feature>
<feature type="binding site" evidence="3">
    <location>
        <begin position="323"/>
        <end position="324"/>
    </location>
    <ligand>
        <name>substrate</name>
    </ligand>
</feature>
<comment type="activity regulation">
    <text evidence="3">Inhibited by barbituric acid.</text>
</comment>
<proteinExistence type="inferred from homology"/>
<dbReference type="InterPro" id="IPR014086">
    <property type="entry name" value="AtzD/Barbiturase"/>
</dbReference>
<evidence type="ECO:0000313" key="4">
    <source>
        <dbReference type="EMBL" id="RKR97362.1"/>
    </source>
</evidence>
<comment type="pathway">
    <text evidence="3">Xenobiotic degradation; atrazine degradation; biuret from cyanurate: step 1/1.</text>
</comment>
<evidence type="ECO:0000256" key="1">
    <source>
        <dbReference type="ARBA" id="ARBA00010947"/>
    </source>
</evidence>
<evidence type="ECO:0000256" key="2">
    <source>
        <dbReference type="ARBA" id="ARBA00022801"/>
    </source>
</evidence>
<reference evidence="4 5" key="1">
    <citation type="submission" date="2018-10" db="EMBL/GenBank/DDBJ databases">
        <title>Sequencing the genomes of 1000 actinobacteria strains.</title>
        <authorList>
            <person name="Klenk H.-P."/>
        </authorList>
    </citation>
    <scope>NUCLEOTIDE SEQUENCE [LARGE SCALE GENOMIC DNA]</scope>
    <source>
        <strain evidence="4 5">DSM 44343</strain>
    </source>
</reference>
<dbReference type="AlphaFoldDB" id="A0A495KAI8"/>
<evidence type="ECO:0000256" key="3">
    <source>
        <dbReference type="HAMAP-Rule" id="MF_01989"/>
    </source>
</evidence>
<comment type="catalytic activity">
    <reaction evidence="3">
        <text>cyanurate + H2O = 1-carboxybiuret + H(+)</text>
        <dbReference type="Rhea" id="RHEA:70363"/>
        <dbReference type="ChEBI" id="CHEBI:15377"/>
        <dbReference type="ChEBI" id="CHEBI:15378"/>
        <dbReference type="ChEBI" id="CHEBI:38028"/>
        <dbReference type="ChEBI" id="CHEBI:142864"/>
        <dbReference type="EC" id="3.5.2.15"/>
    </reaction>
</comment>
<feature type="binding site" evidence="3">
    <location>
        <begin position="71"/>
        <end position="72"/>
    </location>
    <ligand>
        <name>substrate</name>
    </ligand>
</feature>
<name>A0A495KAI8_WILMA</name>
<comment type="function">
    <text evidence="3">Responsible for the hydrolysis of cyanuric acid, an intermediate formed during catabolism of s-triazine based compounds in herbicides such as atrazine and polymers such as melamine. Catalyzes the hydrolytic opening of the s-triazine ring of cyanuric acid (2,4,6-trihydroxy-s-triazine) to yield carbon dioxide and carboxybiuret, which spontaneously decarboxylates to biuret.</text>
</comment>
<dbReference type="EMBL" id="RBKV01000001">
    <property type="protein sequence ID" value="RKR97362.1"/>
    <property type="molecule type" value="Genomic_DNA"/>
</dbReference>
<comment type="caution">
    <text evidence="4">The sequence shown here is derived from an EMBL/GenBank/DDBJ whole genome shotgun (WGS) entry which is preliminary data.</text>
</comment>
<feature type="binding site" evidence="3">
    <location>
        <position position="51"/>
    </location>
    <ligand>
        <name>substrate</name>
    </ligand>
</feature>
<feature type="binding site" evidence="3">
    <location>
        <position position="179"/>
    </location>
    <ligand>
        <name>substrate</name>
    </ligand>
</feature>
<dbReference type="RefSeq" id="WP_062795024.1">
    <property type="nucleotide sequence ID" value="NZ_CBCRXS010000007.1"/>
</dbReference>
<dbReference type="OrthoDB" id="569708at2"/>
<keyword evidence="2 3" id="KW-0378">Hydrolase</keyword>
<accession>A0A495KAI8</accession>
<feature type="site" description="Important for substrate specificity" evidence="3">
    <location>
        <position position="300"/>
    </location>
</feature>
<dbReference type="GO" id="GO:0018753">
    <property type="term" value="F:cyanuric acid amidohydrolase activity"/>
    <property type="evidence" value="ECO:0007669"/>
    <property type="project" value="UniProtKB-UniRule"/>
</dbReference>
<feature type="active site" description="Nucleophile" evidence="3">
    <location>
        <position position="216"/>
    </location>
</feature>
<comment type="caution">
    <text evidence="3">Lacks conserved residue(s) required for the propagation of feature annotation.</text>
</comment>
<dbReference type="InterPro" id="IPR043006">
    <property type="entry name" value="AtzD/Barbiturase_RUB"/>
</dbReference>
<feature type="region of interest" description="RU C" evidence="3">
    <location>
        <begin position="239"/>
        <end position="360"/>
    </location>
</feature>
<dbReference type="InterPro" id="IPR043008">
    <property type="entry name" value="AtzD/Barbiturase_RUA"/>
</dbReference>
<dbReference type="InterPro" id="IPR043007">
    <property type="entry name" value="AtzD/Barbiturase_RUC"/>
</dbReference>
<feature type="active site" evidence="3">
    <location>
        <position position="147"/>
    </location>
</feature>
<dbReference type="Gene3D" id="3.30.1330.160">
    <property type="entry name" value="Cyanuric acid hydrolase/Barbituras, RU C"/>
    <property type="match status" value="1"/>
</dbReference>
<gene>
    <name evidence="4" type="ORF">DFJ75_4233</name>
</gene>
<dbReference type="HAMAP" id="MF_01989">
    <property type="entry name" value="Cyc_amidohydrol"/>
    <property type="match status" value="1"/>
</dbReference>
<comment type="similarity">
    <text evidence="1 3">Belongs to the cyclic amide hydrolase (CyAH) family.</text>
</comment>
<sequence>MTAVRLLTAPTTGPDDISALELLADNGFGTDDVLAVVGKTEGNGCVNDFSRTLASAAWEPHLKEAAVTVFSGGTEGVIAPHVNLLVADDRVDPRHQRGLVAAAGTTPAIPPAELGRVAHMESVRDTVAKLVAELGIAGDDVHLVLVKCPLLTSTDIAGLRALGIEPVSDDTYESMARSRAASSLGIALALDEIDTDTALAALEGRRHAWSNRASASAGAELKSCHVLVVGESDKAANSLRALHTEMKDAYDLDSLLSAAALVSERGGRIRQLFVKAEADPSGTIRNLRHTMLTDSDINATRHARAAVGALVAAIKGDGAVYVSGGAEHQGRPGGGSVTVVYEVDPPQITPYSTTSEGTPR</sequence>
<dbReference type="EC" id="3.5.2.15" evidence="3"/>
<dbReference type="Gene3D" id="3.30.1330.180">
    <property type="entry name" value="Cyanuric acid hydrolase/Barbiturase, RU B"/>
    <property type="match status" value="1"/>
</dbReference>
<evidence type="ECO:0000313" key="5">
    <source>
        <dbReference type="Proteomes" id="UP000274762"/>
    </source>
</evidence>